<feature type="compositionally biased region" description="Basic and acidic residues" evidence="2">
    <location>
        <begin position="294"/>
        <end position="324"/>
    </location>
</feature>
<dbReference type="EMBL" id="DF237283">
    <property type="protein sequence ID" value="GAQ87149.1"/>
    <property type="molecule type" value="Genomic_DNA"/>
</dbReference>
<organism evidence="3 4">
    <name type="scientific">Klebsormidium nitens</name>
    <name type="common">Green alga</name>
    <name type="synonym">Ulothrix nitens</name>
    <dbReference type="NCBI Taxonomy" id="105231"/>
    <lineage>
        <taxon>Eukaryota</taxon>
        <taxon>Viridiplantae</taxon>
        <taxon>Streptophyta</taxon>
        <taxon>Klebsormidiophyceae</taxon>
        <taxon>Klebsormidiales</taxon>
        <taxon>Klebsormidiaceae</taxon>
        <taxon>Klebsormidium</taxon>
    </lineage>
</organism>
<evidence type="ECO:0000256" key="2">
    <source>
        <dbReference type="SAM" id="MobiDB-lite"/>
    </source>
</evidence>
<dbReference type="Proteomes" id="UP000054558">
    <property type="component" value="Unassembled WGS sequence"/>
</dbReference>
<proteinExistence type="predicted"/>
<feature type="region of interest" description="Disordered" evidence="2">
    <location>
        <begin position="232"/>
        <end position="324"/>
    </location>
</feature>
<accession>A0A1Y1ICI5</accession>
<dbReference type="AlphaFoldDB" id="A0A1Y1ICI5"/>
<evidence type="ECO:0000313" key="3">
    <source>
        <dbReference type="EMBL" id="GAQ87149.1"/>
    </source>
</evidence>
<reference evidence="3 4" key="1">
    <citation type="journal article" date="2014" name="Nat. Commun.">
        <title>Klebsormidium flaccidum genome reveals primary factors for plant terrestrial adaptation.</title>
        <authorList>
            <person name="Hori K."/>
            <person name="Maruyama F."/>
            <person name="Fujisawa T."/>
            <person name="Togashi T."/>
            <person name="Yamamoto N."/>
            <person name="Seo M."/>
            <person name="Sato S."/>
            <person name="Yamada T."/>
            <person name="Mori H."/>
            <person name="Tajima N."/>
            <person name="Moriyama T."/>
            <person name="Ikeuchi M."/>
            <person name="Watanabe M."/>
            <person name="Wada H."/>
            <person name="Kobayashi K."/>
            <person name="Saito M."/>
            <person name="Masuda T."/>
            <person name="Sasaki-Sekimoto Y."/>
            <person name="Mashiguchi K."/>
            <person name="Awai K."/>
            <person name="Shimojima M."/>
            <person name="Masuda S."/>
            <person name="Iwai M."/>
            <person name="Nobusawa T."/>
            <person name="Narise T."/>
            <person name="Kondo S."/>
            <person name="Saito H."/>
            <person name="Sato R."/>
            <person name="Murakawa M."/>
            <person name="Ihara Y."/>
            <person name="Oshima-Yamada Y."/>
            <person name="Ohtaka K."/>
            <person name="Satoh M."/>
            <person name="Sonobe K."/>
            <person name="Ishii M."/>
            <person name="Ohtani R."/>
            <person name="Kanamori-Sato M."/>
            <person name="Honoki R."/>
            <person name="Miyazaki D."/>
            <person name="Mochizuki H."/>
            <person name="Umetsu J."/>
            <person name="Higashi K."/>
            <person name="Shibata D."/>
            <person name="Kamiya Y."/>
            <person name="Sato N."/>
            <person name="Nakamura Y."/>
            <person name="Tabata S."/>
            <person name="Ida S."/>
            <person name="Kurokawa K."/>
            <person name="Ohta H."/>
        </authorList>
    </citation>
    <scope>NUCLEOTIDE SEQUENCE [LARGE SCALE GENOMIC DNA]</scope>
    <source>
        <strain evidence="3 4">NIES-2285</strain>
    </source>
</reference>
<feature type="coiled-coil region" evidence="1">
    <location>
        <begin position="54"/>
        <end position="131"/>
    </location>
</feature>
<dbReference type="OMA" id="DHNRSKT"/>
<keyword evidence="1" id="KW-0175">Coiled coil</keyword>
<name>A0A1Y1ICI5_KLENI</name>
<feature type="compositionally biased region" description="Basic and acidic residues" evidence="2">
    <location>
        <begin position="232"/>
        <end position="268"/>
    </location>
</feature>
<evidence type="ECO:0000313" key="4">
    <source>
        <dbReference type="Proteomes" id="UP000054558"/>
    </source>
</evidence>
<protein>
    <submittedName>
        <fullName evidence="3">Uncharacterized protein</fullName>
    </submittedName>
</protein>
<keyword evidence="4" id="KW-1185">Reference proteome</keyword>
<gene>
    <name evidence="3" type="ORF">KFL_003340130</name>
</gene>
<evidence type="ECO:0000256" key="1">
    <source>
        <dbReference type="SAM" id="Coils"/>
    </source>
</evidence>
<sequence length="324" mass="38346">MGDVLQRCAERLRRLDLASLEVAQDFIRRWNEFRWDDEISWLPEEKLWVNFVANNQAEAALFEAEACRKKKEQEKAQREEEETRRRILEESEELKRRGNWWAKEAAKHEELSKLRRHRVKQEKEVIELRNSLQREVDRDPKVVEVLGEVQDFLQEWHRLEEKHPDVPRDKLWASHVANNPTGAAGVGRKVVLEEHLPHLVNGCLTRCRICDQHKPLAERVSQWESSQKLVRDHLEAQEQQERERAAAKRQAKTEARQERRARIEKQVAEARAAQRAQETGKAKEEEPEDPVLAELRELDRRLQAYREEQAAKEADPNRSIDELD</sequence>